<dbReference type="Pfam" id="PF00017">
    <property type="entry name" value="SH2"/>
    <property type="match status" value="1"/>
</dbReference>
<dbReference type="EMBL" id="CM001257">
    <property type="protein sequence ID" value="EHH25752.1"/>
    <property type="molecule type" value="Genomic_DNA"/>
</dbReference>
<dbReference type="SUPFAM" id="SSF55550">
    <property type="entry name" value="SH2 domain"/>
    <property type="match status" value="1"/>
</dbReference>
<evidence type="ECO:0000313" key="4">
    <source>
        <dbReference type="EMBL" id="EHH25752.1"/>
    </source>
</evidence>
<dbReference type="GO" id="GO:0005737">
    <property type="term" value="C:cytoplasm"/>
    <property type="evidence" value="ECO:0007669"/>
    <property type="project" value="UniProtKB-ARBA"/>
</dbReference>
<evidence type="ECO:0000256" key="2">
    <source>
        <dbReference type="PROSITE-ProRule" id="PRU00191"/>
    </source>
</evidence>
<dbReference type="SMART" id="SM00252">
    <property type="entry name" value="SH2"/>
    <property type="match status" value="1"/>
</dbReference>
<gene>
    <name evidence="4" type="ORF">EGK_15578</name>
</gene>
<reference evidence="4" key="1">
    <citation type="journal article" date="2011" name="Nat. Biotechnol.">
        <title>Genome sequencing and comparison of two nonhuman primate animal models, the cynomolgus and Chinese rhesus macaques.</title>
        <authorList>
            <person name="Yan G."/>
            <person name="Zhang G."/>
            <person name="Fang X."/>
            <person name="Zhang Y."/>
            <person name="Li C."/>
            <person name="Ling F."/>
            <person name="Cooper D.N."/>
            <person name="Li Q."/>
            <person name="Li Y."/>
            <person name="van Gool A.J."/>
            <person name="Du H."/>
            <person name="Chen J."/>
            <person name="Chen R."/>
            <person name="Zhang P."/>
            <person name="Huang Z."/>
            <person name="Thompson J.R."/>
            <person name="Meng Y."/>
            <person name="Bai Y."/>
            <person name="Wang J."/>
            <person name="Zhuo M."/>
            <person name="Wang T."/>
            <person name="Huang Y."/>
            <person name="Wei L."/>
            <person name="Li J."/>
            <person name="Wang Z."/>
            <person name="Hu H."/>
            <person name="Yang P."/>
            <person name="Le L."/>
            <person name="Stenson P.D."/>
            <person name="Li B."/>
            <person name="Liu X."/>
            <person name="Ball E.V."/>
            <person name="An N."/>
            <person name="Huang Q."/>
            <person name="Zhang Y."/>
            <person name="Fan W."/>
            <person name="Zhang X."/>
            <person name="Li Y."/>
            <person name="Wang W."/>
            <person name="Katze M.G."/>
            <person name="Su B."/>
            <person name="Nielsen R."/>
            <person name="Yang H."/>
            <person name="Wang J."/>
            <person name="Wang X."/>
            <person name="Wang J."/>
        </authorList>
    </citation>
    <scope>NUCLEOTIDE SEQUENCE [LARGE SCALE GENOMIC DNA]</scope>
    <source>
        <strain evidence="4">CR-5</strain>
    </source>
</reference>
<name>G7MSK6_MACMU</name>
<dbReference type="PROSITE" id="PS50001">
    <property type="entry name" value="SH2"/>
    <property type="match status" value="1"/>
</dbReference>
<dbReference type="Gene3D" id="3.30.505.10">
    <property type="entry name" value="SH2 domain"/>
    <property type="match status" value="1"/>
</dbReference>
<protein>
    <recommendedName>
        <fullName evidence="3">SH2 domain-containing protein</fullName>
    </recommendedName>
</protein>
<dbReference type="Proteomes" id="UP000013456">
    <property type="component" value="Chromosome 5"/>
</dbReference>
<keyword evidence="1 2" id="KW-0727">SH2 domain</keyword>
<feature type="domain" description="SH2" evidence="3">
    <location>
        <begin position="309"/>
        <end position="419"/>
    </location>
</feature>
<dbReference type="FunFam" id="3.30.505.10:FF:000016">
    <property type="entry name" value="B-cell linker protein isoform 2"/>
    <property type="match status" value="1"/>
</dbReference>
<feature type="non-terminal residue" evidence="4">
    <location>
        <position position="1"/>
    </location>
</feature>
<dbReference type="PANTHER" id="PTHR14098">
    <property type="entry name" value="SH2 DOMAIN CONTAINING PROTEIN"/>
    <property type="match status" value="1"/>
</dbReference>
<accession>G7MSK6</accession>
<dbReference type="InterPro" id="IPR051751">
    <property type="entry name" value="Immunoreceptor_sig_adapters"/>
</dbReference>
<evidence type="ECO:0000256" key="1">
    <source>
        <dbReference type="ARBA" id="ARBA00022999"/>
    </source>
</evidence>
<proteinExistence type="predicted"/>
<dbReference type="InterPro" id="IPR000980">
    <property type="entry name" value="SH2"/>
</dbReference>
<organism evidence="4">
    <name type="scientific">Macaca mulatta</name>
    <name type="common">Rhesus macaque</name>
    <dbReference type="NCBI Taxonomy" id="9544"/>
    <lineage>
        <taxon>Eukaryota</taxon>
        <taxon>Metazoa</taxon>
        <taxon>Chordata</taxon>
        <taxon>Craniata</taxon>
        <taxon>Vertebrata</taxon>
        <taxon>Euteleostomi</taxon>
        <taxon>Mammalia</taxon>
        <taxon>Eutheria</taxon>
        <taxon>Euarchontoglires</taxon>
        <taxon>Primates</taxon>
        <taxon>Haplorrhini</taxon>
        <taxon>Catarrhini</taxon>
        <taxon>Cercopithecidae</taxon>
        <taxon>Cercopithecinae</taxon>
        <taxon>Macaca</taxon>
    </lineage>
</organism>
<sequence length="428" mass="49666">FHPRGNRRTTKEGTNDLKFQNFSLPKNRSWPHCNSATGQYQRINKPLLDWERNFAAVLDGAKGHKDDDYDDPELRMEETQQSIKILPARPIKESEYADKRYLKVAMDTPLLLDTRTSIPIGQQTWNTQTRLERVDKPISKDIRSQNIKGDTSIRKNKIPLPPPRPLITLPKQYQPLPPEPESSRPPLAQRHTFLEVQRMPSQISLRDLSEVSSNFILGRKEGNFEALNVCNRQDSICFSIFSYSSSFTMSNHGVQNRDHRGALQPCSPQRCQPPASCSPHENIPPYKYTSWRPPFPKRSDRKDFQHNEWYIGEYSRQAVEEAFMKENKDGTFLVRDCSTKSKEEPYVLVVFHGNKVYNVKIRFLERNQQFALGTGLRGDEKFDSVEDIIEHYKNFPIILIDGKDKSGVHRKQCYLTQPFPLIRHLSPL</sequence>
<evidence type="ECO:0000259" key="3">
    <source>
        <dbReference type="PROSITE" id="PS50001"/>
    </source>
</evidence>
<dbReference type="PANTHER" id="PTHR14098:SF2">
    <property type="entry name" value="CYTOKINE-DEPENDENT HEMATOPOIETIC CELL LINKER"/>
    <property type="match status" value="1"/>
</dbReference>
<dbReference type="PRINTS" id="PR00401">
    <property type="entry name" value="SH2DOMAIN"/>
</dbReference>
<feature type="non-terminal residue" evidence="4">
    <location>
        <position position="428"/>
    </location>
</feature>
<dbReference type="CDD" id="cd09929">
    <property type="entry name" value="SH2_BLNK_SLP-76"/>
    <property type="match status" value="1"/>
</dbReference>
<dbReference type="AlphaFoldDB" id="G7MSK6"/>
<dbReference type="InterPro" id="IPR036860">
    <property type="entry name" value="SH2_dom_sf"/>
</dbReference>